<dbReference type="InterPro" id="IPR027370">
    <property type="entry name" value="Znf-RING_euk"/>
</dbReference>
<evidence type="ECO:0000256" key="3">
    <source>
        <dbReference type="ARBA" id="ARBA00022833"/>
    </source>
</evidence>
<proteinExistence type="predicted"/>
<evidence type="ECO:0000256" key="2">
    <source>
        <dbReference type="ARBA" id="ARBA00022771"/>
    </source>
</evidence>
<accession>A0A6C0LZJ7</accession>
<dbReference type="SMART" id="SM00184">
    <property type="entry name" value="RING"/>
    <property type="match status" value="1"/>
</dbReference>
<evidence type="ECO:0000313" key="5">
    <source>
        <dbReference type="EMBL" id="QHU34682.1"/>
    </source>
</evidence>
<dbReference type="SUPFAM" id="SSF57850">
    <property type="entry name" value="RING/U-box"/>
    <property type="match status" value="1"/>
</dbReference>
<reference evidence="5" key="1">
    <citation type="journal article" date="2020" name="Nature">
        <title>Giant virus diversity and host interactions through global metagenomics.</title>
        <authorList>
            <person name="Schulz F."/>
            <person name="Roux S."/>
            <person name="Paez-Espino D."/>
            <person name="Jungbluth S."/>
            <person name="Walsh D.A."/>
            <person name="Denef V.J."/>
            <person name="McMahon K.D."/>
            <person name="Konstantinidis K.T."/>
            <person name="Eloe-Fadrosh E.A."/>
            <person name="Kyrpides N.C."/>
            <person name="Woyke T."/>
        </authorList>
    </citation>
    <scope>NUCLEOTIDE SEQUENCE</scope>
    <source>
        <strain evidence="5">GVMAG-S-1016713-169</strain>
    </source>
</reference>
<evidence type="ECO:0000259" key="4">
    <source>
        <dbReference type="PROSITE" id="PS50089"/>
    </source>
</evidence>
<keyword evidence="2" id="KW-0863">Zinc-finger</keyword>
<organism evidence="5">
    <name type="scientific">viral metagenome</name>
    <dbReference type="NCBI Taxonomy" id="1070528"/>
    <lineage>
        <taxon>unclassified sequences</taxon>
        <taxon>metagenomes</taxon>
        <taxon>organismal metagenomes</taxon>
    </lineage>
</organism>
<feature type="domain" description="RING-type" evidence="4">
    <location>
        <begin position="23"/>
        <end position="71"/>
    </location>
</feature>
<keyword evidence="1" id="KW-0479">Metal-binding</keyword>
<dbReference type="Gene3D" id="3.30.40.10">
    <property type="entry name" value="Zinc/RING finger domain, C3HC4 (zinc finger)"/>
    <property type="match status" value="1"/>
</dbReference>
<evidence type="ECO:0000256" key="1">
    <source>
        <dbReference type="ARBA" id="ARBA00022723"/>
    </source>
</evidence>
<dbReference type="InterPro" id="IPR013083">
    <property type="entry name" value="Znf_RING/FYVE/PHD"/>
</dbReference>
<name>A0A6C0LZJ7_9ZZZZ</name>
<dbReference type="InterPro" id="IPR001841">
    <property type="entry name" value="Znf_RING"/>
</dbReference>
<dbReference type="GO" id="GO:0008270">
    <property type="term" value="F:zinc ion binding"/>
    <property type="evidence" value="ECO:0007669"/>
    <property type="project" value="UniProtKB-KW"/>
</dbReference>
<dbReference type="AlphaFoldDB" id="A0A6C0LZJ7"/>
<keyword evidence="3" id="KW-0862">Zinc</keyword>
<dbReference type="PROSITE" id="PS50089">
    <property type="entry name" value="ZF_RING_2"/>
    <property type="match status" value="1"/>
</dbReference>
<protein>
    <recommendedName>
        <fullName evidence="4">RING-type domain-containing protein</fullName>
    </recommendedName>
</protein>
<sequence length="242" mass="28520">MSAEESTEDDTINLHLDISDIICPICKEVFVFPRTYDCGHIVCELCMYEMDRRDESGDTHISIIHSCPICRKATLKRWYNRPVSHLIERIASVHPDYKRRREEIIIMKKARVDRQIYIPNNIDIALLSHESRIKLSLEIYDNILERLYIAANQGKNHIIINNMSIVSDIEKVGDILSMQLFNNHNIYRLIVTRSECTIYFTKNAFNWRRSFDNTEWRDPLEDLLPPQDSVLLTTNYQQSEDN</sequence>
<dbReference type="InterPro" id="IPR017907">
    <property type="entry name" value="Znf_RING_CS"/>
</dbReference>
<dbReference type="PROSITE" id="PS00518">
    <property type="entry name" value="ZF_RING_1"/>
    <property type="match status" value="1"/>
</dbReference>
<dbReference type="EMBL" id="MN740578">
    <property type="protein sequence ID" value="QHU34682.1"/>
    <property type="molecule type" value="Genomic_DNA"/>
</dbReference>
<dbReference type="Pfam" id="PF13445">
    <property type="entry name" value="zf-RING_UBOX"/>
    <property type="match status" value="1"/>
</dbReference>